<evidence type="ECO:0000313" key="2">
    <source>
        <dbReference type="Proteomes" id="UP001630127"/>
    </source>
</evidence>
<evidence type="ECO:0000313" key="1">
    <source>
        <dbReference type="EMBL" id="KAL3534355.1"/>
    </source>
</evidence>
<dbReference type="Proteomes" id="UP001630127">
    <property type="component" value="Unassembled WGS sequence"/>
</dbReference>
<dbReference type="EMBL" id="JBJUIK010000002">
    <property type="protein sequence ID" value="KAL3534355.1"/>
    <property type="molecule type" value="Genomic_DNA"/>
</dbReference>
<name>A0ABD3AT16_9GENT</name>
<reference evidence="1 2" key="1">
    <citation type="submission" date="2024-11" db="EMBL/GenBank/DDBJ databases">
        <title>A near-complete genome assembly of Cinchona calisaya.</title>
        <authorList>
            <person name="Lian D.C."/>
            <person name="Zhao X.W."/>
            <person name="Wei L."/>
        </authorList>
    </citation>
    <scope>NUCLEOTIDE SEQUENCE [LARGE SCALE GENOMIC DNA]</scope>
    <source>
        <tissue evidence="1">Nenye</tissue>
    </source>
</reference>
<accession>A0ABD3AT16</accession>
<comment type="caution">
    <text evidence="1">The sequence shown here is derived from an EMBL/GenBank/DDBJ whole genome shotgun (WGS) entry which is preliminary data.</text>
</comment>
<keyword evidence="2" id="KW-1185">Reference proteome</keyword>
<dbReference type="AlphaFoldDB" id="A0ABD3AT16"/>
<sequence>MRNLVRSGRFRAWVGPRRKATTQHFEERRKYWPKVREEVKKLRTQIGRIAWVDHLRVVAEEVGDATAFWPCPVPR</sequence>
<proteinExistence type="predicted"/>
<protein>
    <submittedName>
        <fullName evidence="1">Uncharacterized protein</fullName>
    </submittedName>
</protein>
<gene>
    <name evidence="1" type="ORF">ACH5RR_002816</name>
</gene>
<organism evidence="1 2">
    <name type="scientific">Cinchona calisaya</name>
    <dbReference type="NCBI Taxonomy" id="153742"/>
    <lineage>
        <taxon>Eukaryota</taxon>
        <taxon>Viridiplantae</taxon>
        <taxon>Streptophyta</taxon>
        <taxon>Embryophyta</taxon>
        <taxon>Tracheophyta</taxon>
        <taxon>Spermatophyta</taxon>
        <taxon>Magnoliopsida</taxon>
        <taxon>eudicotyledons</taxon>
        <taxon>Gunneridae</taxon>
        <taxon>Pentapetalae</taxon>
        <taxon>asterids</taxon>
        <taxon>lamiids</taxon>
        <taxon>Gentianales</taxon>
        <taxon>Rubiaceae</taxon>
        <taxon>Cinchonoideae</taxon>
        <taxon>Cinchoneae</taxon>
        <taxon>Cinchona</taxon>
    </lineage>
</organism>